<dbReference type="Proteomes" id="UP000036106">
    <property type="component" value="Chromosome"/>
</dbReference>
<dbReference type="EMBL" id="CP012034">
    <property type="protein sequence ID" value="AKP66998.1"/>
    <property type="molecule type" value="Genomic_DNA"/>
</dbReference>
<feature type="transmembrane region" description="Helical" evidence="6">
    <location>
        <begin position="56"/>
        <end position="75"/>
    </location>
</feature>
<evidence type="ECO:0000256" key="3">
    <source>
        <dbReference type="ARBA" id="ARBA00022692"/>
    </source>
</evidence>
<feature type="transmembrane region" description="Helical" evidence="6">
    <location>
        <begin position="385"/>
        <end position="403"/>
    </location>
</feature>
<keyword evidence="8" id="KW-1185">Reference proteome</keyword>
<evidence type="ECO:0000256" key="1">
    <source>
        <dbReference type="ARBA" id="ARBA00004141"/>
    </source>
</evidence>
<dbReference type="Pfam" id="PF13520">
    <property type="entry name" value="AA_permease_2"/>
    <property type="match status" value="1"/>
</dbReference>
<evidence type="ECO:0000256" key="2">
    <source>
        <dbReference type="ARBA" id="ARBA00022448"/>
    </source>
</evidence>
<evidence type="ECO:0000256" key="4">
    <source>
        <dbReference type="ARBA" id="ARBA00022989"/>
    </source>
</evidence>
<feature type="transmembrane region" description="Helical" evidence="6">
    <location>
        <begin position="308"/>
        <end position="331"/>
    </location>
</feature>
<dbReference type="PIRSF" id="PIRSF006060">
    <property type="entry name" value="AA_transporter"/>
    <property type="match status" value="1"/>
</dbReference>
<evidence type="ECO:0000256" key="5">
    <source>
        <dbReference type="ARBA" id="ARBA00023136"/>
    </source>
</evidence>
<dbReference type="OrthoDB" id="9762947at2"/>
<dbReference type="InterPro" id="IPR002293">
    <property type="entry name" value="AA/rel_permease1"/>
</dbReference>
<dbReference type="GO" id="GO:0016020">
    <property type="term" value="C:membrane"/>
    <property type="evidence" value="ECO:0007669"/>
    <property type="project" value="UniProtKB-SubCell"/>
</dbReference>
<feature type="transmembrane region" description="Helical" evidence="6">
    <location>
        <begin position="442"/>
        <end position="460"/>
    </location>
</feature>
<feature type="transmembrane region" description="Helical" evidence="6">
    <location>
        <begin position="185"/>
        <end position="203"/>
    </location>
</feature>
<comment type="subcellular location">
    <subcellularLocation>
        <location evidence="1">Membrane</location>
        <topology evidence="1">Multi-pass membrane protein</topology>
    </subcellularLocation>
</comment>
<dbReference type="KEGG" id="lgn:ABM34_05230"/>
<protein>
    <submittedName>
        <fullName evidence="7">Amino acid permease</fullName>
    </submittedName>
</protein>
<organism evidence="7 8">
    <name type="scientific">Companilactobacillus ginsenosidimutans</name>
    <dbReference type="NCBI Taxonomy" id="1007676"/>
    <lineage>
        <taxon>Bacteria</taxon>
        <taxon>Bacillati</taxon>
        <taxon>Bacillota</taxon>
        <taxon>Bacilli</taxon>
        <taxon>Lactobacillales</taxon>
        <taxon>Lactobacillaceae</taxon>
        <taxon>Companilactobacillus</taxon>
    </lineage>
</organism>
<dbReference type="Gene3D" id="1.20.1740.10">
    <property type="entry name" value="Amino acid/polyamine transporter I"/>
    <property type="match status" value="1"/>
</dbReference>
<keyword evidence="5 6" id="KW-0472">Membrane</keyword>
<evidence type="ECO:0000313" key="7">
    <source>
        <dbReference type="EMBL" id="AKP66998.1"/>
    </source>
</evidence>
<name>A0A0H4QK17_9LACO</name>
<feature type="transmembrane region" description="Helical" evidence="6">
    <location>
        <begin position="415"/>
        <end position="436"/>
    </location>
</feature>
<dbReference type="GO" id="GO:0015171">
    <property type="term" value="F:amino acid transmembrane transporter activity"/>
    <property type="evidence" value="ECO:0007669"/>
    <property type="project" value="TreeGrafter"/>
</dbReference>
<feature type="transmembrane region" description="Helical" evidence="6">
    <location>
        <begin position="223"/>
        <end position="241"/>
    </location>
</feature>
<evidence type="ECO:0000256" key="6">
    <source>
        <dbReference type="SAM" id="Phobius"/>
    </source>
</evidence>
<dbReference type="STRING" id="1007676.ABM34_05230"/>
<dbReference type="AlphaFoldDB" id="A0A0H4QK17"/>
<feature type="transmembrane region" description="Helical" evidence="6">
    <location>
        <begin position="154"/>
        <end position="173"/>
    </location>
</feature>
<feature type="transmembrane region" description="Helical" evidence="6">
    <location>
        <begin position="362"/>
        <end position="379"/>
    </location>
</feature>
<gene>
    <name evidence="7" type="ORF">ABM34_05230</name>
</gene>
<dbReference type="PANTHER" id="PTHR43243">
    <property type="entry name" value="INNER MEMBRANE TRANSPORTER YGJI-RELATED"/>
    <property type="match status" value="1"/>
</dbReference>
<evidence type="ECO:0000313" key="8">
    <source>
        <dbReference type="Proteomes" id="UP000036106"/>
    </source>
</evidence>
<keyword evidence="2" id="KW-0813">Transport</keyword>
<feature type="transmembrane region" description="Helical" evidence="6">
    <location>
        <begin position="25"/>
        <end position="44"/>
    </location>
</feature>
<reference evidence="8" key="1">
    <citation type="submission" date="2015-07" db="EMBL/GenBank/DDBJ databases">
        <title>Lactobacillus ginsenosidimutans/EMML 3141/ whole genome sequencing.</title>
        <authorList>
            <person name="Kim M.K."/>
            <person name="Im W.-T."/>
            <person name="Srinivasan S."/>
            <person name="Lee J.-J."/>
        </authorList>
    </citation>
    <scope>NUCLEOTIDE SEQUENCE [LARGE SCALE GENOMIC DNA]</scope>
    <source>
        <strain evidence="8">EMML 3041</strain>
    </source>
</reference>
<dbReference type="PANTHER" id="PTHR43243:SF4">
    <property type="entry name" value="CATIONIC AMINO ACID TRANSPORTER 4"/>
    <property type="match status" value="1"/>
</dbReference>
<dbReference type="RefSeq" id="WP_048704015.1">
    <property type="nucleotide sequence ID" value="NZ_CP012034.1"/>
</dbReference>
<accession>A0A0H4QK17</accession>
<keyword evidence="4 6" id="KW-1133">Transmembrane helix</keyword>
<proteinExistence type="predicted"/>
<feature type="transmembrane region" description="Helical" evidence="6">
    <location>
        <begin position="262"/>
        <end position="288"/>
    </location>
</feature>
<dbReference type="PATRIC" id="fig|1007676.4.peg.1040"/>
<sequence>MDLFRKKDINVLLARQSPLKRTLKTFDLTLLGIGAIIGTGIFVLTGKGALTAGPALALSFVIAAICCGFAGLCYAEFASMAPVAGSAYTYSYISFGEIIAFIIGWDLILEYALGAATVGAGWSGYFVNFVGNLGWHIPKVLTAAAGTTPGVTTYFNLPAFAIIILITSIIAMGINQTKHLNDIMVTIKVSVIIIFIAATVWFVHAKNWQPFSPYGWYSFHKGTASGIIPGASIVFFSFIGFDSVSSSAEETINPRKTLPRGILYSLLIASVLYVAMTLVMTGVVKYTVFAKFLDAPILAVLAKTGQGWLSMLVSLGAILGMTTVILVQLYGQSRITYSMSRDGLFPKFFGEISLRHQTPYKGTWFFGITTAIVSGFINLNILSELVNIGTLTAFILVSAGILWMRKKHPELHRGFKAPGVPFTPIIAIAFCLLLVVGLNWETWIRFIVWFAIGMCIYFGYARKHSLMNQETK</sequence>
<keyword evidence="3 6" id="KW-0812">Transmembrane</keyword>